<protein>
    <submittedName>
        <fullName evidence="9">Major intrinsic protein</fullName>
    </submittedName>
</protein>
<feature type="transmembrane region" description="Helical" evidence="8">
    <location>
        <begin position="258"/>
        <end position="280"/>
    </location>
</feature>
<comment type="similarity">
    <text evidence="2 7">Belongs to the MIP/aquaporin (TC 1.A.8) family.</text>
</comment>
<evidence type="ECO:0000256" key="2">
    <source>
        <dbReference type="ARBA" id="ARBA00006175"/>
    </source>
</evidence>
<evidence type="ECO:0000313" key="10">
    <source>
        <dbReference type="Proteomes" id="UP000030686"/>
    </source>
</evidence>
<dbReference type="InterPro" id="IPR050363">
    <property type="entry name" value="MIP/Aquaporin"/>
</dbReference>
<dbReference type="GO" id="GO:0005886">
    <property type="term" value="C:plasma membrane"/>
    <property type="evidence" value="ECO:0007669"/>
    <property type="project" value="TreeGrafter"/>
</dbReference>
<dbReference type="InterPro" id="IPR023271">
    <property type="entry name" value="Aquaporin-like"/>
</dbReference>
<accession>W6PWV2</accession>
<keyword evidence="10" id="KW-1185">Reference proteome</keyword>
<dbReference type="Gene3D" id="1.20.1080.10">
    <property type="entry name" value="Glycerol uptake facilitator protein"/>
    <property type="match status" value="1"/>
</dbReference>
<dbReference type="SUPFAM" id="SSF81338">
    <property type="entry name" value="Aquaporin-like"/>
    <property type="match status" value="1"/>
</dbReference>
<feature type="transmembrane region" description="Helical" evidence="8">
    <location>
        <begin position="140"/>
        <end position="164"/>
    </location>
</feature>
<feature type="transmembrane region" description="Helical" evidence="8">
    <location>
        <begin position="218"/>
        <end position="246"/>
    </location>
</feature>
<dbReference type="Proteomes" id="UP000030686">
    <property type="component" value="Unassembled WGS sequence"/>
</dbReference>
<dbReference type="STRING" id="1365484.W6PWV2"/>
<evidence type="ECO:0000313" key="9">
    <source>
        <dbReference type="EMBL" id="CDM28733.1"/>
    </source>
</evidence>
<name>W6PWV2_PENRF</name>
<evidence type="ECO:0000256" key="5">
    <source>
        <dbReference type="ARBA" id="ARBA00022989"/>
    </source>
</evidence>
<keyword evidence="5 8" id="KW-1133">Transmembrane helix</keyword>
<gene>
    <name evidence="9" type="ORF">PROQFM164_S01g002544</name>
</gene>
<dbReference type="GO" id="GO:0015254">
    <property type="term" value="F:glycerol channel activity"/>
    <property type="evidence" value="ECO:0007669"/>
    <property type="project" value="TreeGrafter"/>
</dbReference>
<keyword evidence="3 7" id="KW-0813">Transport</keyword>
<dbReference type="InterPro" id="IPR000425">
    <property type="entry name" value="MIP"/>
</dbReference>
<dbReference type="PANTHER" id="PTHR43829">
    <property type="entry name" value="AQUAPORIN OR AQUAGLYCEROPORIN RELATED"/>
    <property type="match status" value="1"/>
</dbReference>
<evidence type="ECO:0000256" key="8">
    <source>
        <dbReference type="SAM" id="Phobius"/>
    </source>
</evidence>
<dbReference type="EMBL" id="HG792015">
    <property type="protein sequence ID" value="CDM28733.1"/>
    <property type="molecule type" value="Genomic_DNA"/>
</dbReference>
<dbReference type="Pfam" id="PF00230">
    <property type="entry name" value="MIP"/>
    <property type="match status" value="1"/>
</dbReference>
<evidence type="ECO:0000256" key="1">
    <source>
        <dbReference type="ARBA" id="ARBA00004141"/>
    </source>
</evidence>
<keyword evidence="6 8" id="KW-0472">Membrane</keyword>
<dbReference type="OrthoDB" id="3222at2759"/>
<feature type="transmembrane region" description="Helical" evidence="8">
    <location>
        <begin position="300"/>
        <end position="325"/>
    </location>
</feature>
<comment type="subcellular location">
    <subcellularLocation>
        <location evidence="1">Membrane</location>
        <topology evidence="1">Multi-pass membrane protein</topology>
    </subcellularLocation>
</comment>
<dbReference type="GO" id="GO:0015250">
    <property type="term" value="F:water channel activity"/>
    <property type="evidence" value="ECO:0007669"/>
    <property type="project" value="TreeGrafter"/>
</dbReference>
<dbReference type="AlphaFoldDB" id="W6PWV2"/>
<evidence type="ECO:0000256" key="4">
    <source>
        <dbReference type="ARBA" id="ARBA00022692"/>
    </source>
</evidence>
<dbReference type="PRINTS" id="PR00783">
    <property type="entry name" value="MINTRINSICP"/>
</dbReference>
<feature type="transmembrane region" description="Helical" evidence="8">
    <location>
        <begin position="176"/>
        <end position="198"/>
    </location>
</feature>
<proteinExistence type="inferred from homology"/>
<reference evidence="9" key="1">
    <citation type="journal article" date="2014" name="Nat. Commun.">
        <title>Multiple recent horizontal transfers of a large genomic region in cheese making fungi.</title>
        <authorList>
            <person name="Cheeseman K."/>
            <person name="Ropars J."/>
            <person name="Renault P."/>
            <person name="Dupont J."/>
            <person name="Gouzy J."/>
            <person name="Branca A."/>
            <person name="Abraham A.L."/>
            <person name="Ceppi M."/>
            <person name="Conseiller E."/>
            <person name="Debuchy R."/>
            <person name="Malagnac F."/>
            <person name="Goarin A."/>
            <person name="Silar P."/>
            <person name="Lacoste S."/>
            <person name="Sallet E."/>
            <person name="Bensimon A."/>
            <person name="Giraud T."/>
            <person name="Brygoo Y."/>
        </authorList>
    </citation>
    <scope>NUCLEOTIDE SEQUENCE [LARGE SCALE GENOMIC DNA]</scope>
    <source>
        <strain evidence="9">FM164</strain>
    </source>
</reference>
<evidence type="ECO:0000256" key="7">
    <source>
        <dbReference type="RuleBase" id="RU000477"/>
    </source>
</evidence>
<dbReference type="PANTHER" id="PTHR43829:SF24">
    <property type="entry name" value="MIP AQUAPORIN (EUROFUNG)"/>
    <property type="match status" value="1"/>
</dbReference>
<keyword evidence="4 7" id="KW-0812">Transmembrane</keyword>
<evidence type="ECO:0000256" key="3">
    <source>
        <dbReference type="ARBA" id="ARBA00022448"/>
    </source>
</evidence>
<feature type="transmembrane region" description="Helical" evidence="8">
    <location>
        <begin position="97"/>
        <end position="120"/>
    </location>
</feature>
<sequence>MSSSFGNNKSINSVLPKSVLLISSTAPVSPASVLGTAPGPLLILDGVKSKRPRQGELHQQAPEDLNVHSDRRLGATVSMPVNLHISNRTRSVIHGILFEYVVEAAAVFIQLAIGFCASIAAVTNKSNPDTSWIWGSATMIATYLSGNVSCAHLNSSITIVLWFYRGFPKRKVPRYLGAQFLGAFLATIAAYSLCYQSIERYLTTSSENLIVSSFVAVQYAVGIGPATVFITEFMGALFLAVMVLAVDDKSPSTGMRSIIFGLVVVCLHAAFASQTGAVFNPSRDLGTRLALLALGYDSDLFRNVTCLCWSYLGSISGALIGGLLYDLVFVL</sequence>
<evidence type="ECO:0000256" key="6">
    <source>
        <dbReference type="ARBA" id="ARBA00023136"/>
    </source>
</evidence>
<organism evidence="9 10">
    <name type="scientific">Penicillium roqueforti (strain FM164)</name>
    <dbReference type="NCBI Taxonomy" id="1365484"/>
    <lineage>
        <taxon>Eukaryota</taxon>
        <taxon>Fungi</taxon>
        <taxon>Dikarya</taxon>
        <taxon>Ascomycota</taxon>
        <taxon>Pezizomycotina</taxon>
        <taxon>Eurotiomycetes</taxon>
        <taxon>Eurotiomycetidae</taxon>
        <taxon>Eurotiales</taxon>
        <taxon>Aspergillaceae</taxon>
        <taxon>Penicillium</taxon>
    </lineage>
</organism>